<dbReference type="EMBL" id="DRTV01000096">
    <property type="protein sequence ID" value="HHF58028.1"/>
    <property type="molecule type" value="Genomic_DNA"/>
</dbReference>
<dbReference type="AlphaFoldDB" id="A0A7C5I4D9"/>
<evidence type="ECO:0000313" key="1">
    <source>
        <dbReference type="EMBL" id="HHF58028.1"/>
    </source>
</evidence>
<gene>
    <name evidence="1" type="ORF">ENL41_01225</name>
</gene>
<protein>
    <submittedName>
        <fullName evidence="1">Uncharacterized protein</fullName>
    </submittedName>
</protein>
<comment type="caution">
    <text evidence="1">The sequence shown here is derived from an EMBL/GenBank/DDBJ whole genome shotgun (WGS) entry which is preliminary data.</text>
</comment>
<proteinExistence type="predicted"/>
<reference evidence="1" key="1">
    <citation type="journal article" date="2020" name="mSystems">
        <title>Genome- and Community-Level Interaction Insights into Carbon Utilization and Element Cycling Functions of Hydrothermarchaeota in Hydrothermal Sediment.</title>
        <authorList>
            <person name="Zhou Z."/>
            <person name="Liu Y."/>
            <person name="Xu W."/>
            <person name="Pan J."/>
            <person name="Luo Z.H."/>
            <person name="Li M."/>
        </authorList>
    </citation>
    <scope>NUCLEOTIDE SEQUENCE [LARGE SCALE GENOMIC DNA]</scope>
    <source>
        <strain evidence="1">HyVt-94</strain>
    </source>
</reference>
<accession>A0A7C5I4D9</accession>
<dbReference type="Proteomes" id="UP000886014">
    <property type="component" value="Unassembled WGS sequence"/>
</dbReference>
<sequence length="90" mass="10534">MDKELFERINRLGYELGKEMRGTNLENFVWEIHRARGAEQFYSSLVELQAKLKTSIDLRPINEYEKGWKEAKAILLNGMLNAIYGGKRNE</sequence>
<name>A0A7C5I4D9_UNCW3</name>
<organism evidence="1">
    <name type="scientific">candidate division WOR-3 bacterium</name>
    <dbReference type="NCBI Taxonomy" id="2052148"/>
    <lineage>
        <taxon>Bacteria</taxon>
        <taxon>Bacteria division WOR-3</taxon>
    </lineage>
</organism>